<dbReference type="Gene3D" id="3.40.50.1220">
    <property type="entry name" value="TPP-binding domain"/>
    <property type="match status" value="1"/>
</dbReference>
<evidence type="ECO:0000313" key="18">
    <source>
        <dbReference type="EMBL" id="NRV11662.1"/>
    </source>
</evidence>
<dbReference type="PANTHER" id="PTHR18968:SF170">
    <property type="entry name" value="ACETOLACTATE SYNTHASE ISOZYME 1 LARGE SUBUNIT"/>
    <property type="match status" value="1"/>
</dbReference>
<evidence type="ECO:0000256" key="3">
    <source>
        <dbReference type="ARBA" id="ARBA00007812"/>
    </source>
</evidence>
<dbReference type="CDD" id="cd07035">
    <property type="entry name" value="TPP_PYR_POX_like"/>
    <property type="match status" value="1"/>
</dbReference>
<dbReference type="InterPro" id="IPR012001">
    <property type="entry name" value="Thiamin_PyroP_enz_TPP-bd_dom"/>
</dbReference>
<dbReference type="InterPro" id="IPR029035">
    <property type="entry name" value="DHS-like_NAD/FAD-binding_dom"/>
</dbReference>
<dbReference type="AlphaFoldDB" id="A0A9Q5GQS2"/>
<dbReference type="RefSeq" id="WP_077306933.1">
    <property type="nucleotide sequence ID" value="NZ_CP016090.1"/>
</dbReference>
<evidence type="ECO:0000256" key="12">
    <source>
        <dbReference type="ARBA" id="ARBA00023304"/>
    </source>
</evidence>
<evidence type="ECO:0000256" key="8">
    <source>
        <dbReference type="ARBA" id="ARBA00022723"/>
    </source>
</evidence>
<dbReference type="InterPro" id="IPR029061">
    <property type="entry name" value="THDP-binding"/>
</dbReference>
<reference evidence="18" key="1">
    <citation type="submission" date="2020-05" db="EMBL/GenBank/DDBJ databases">
        <title>Genomic insights into acetone-butanol-ethanol (ABE) fermentation by sequencing solventogenic clostridia strains.</title>
        <authorList>
            <person name="Brown S."/>
        </authorList>
    </citation>
    <scope>NUCLEOTIDE SEQUENCE</scope>
    <source>
        <strain evidence="18">DJ126</strain>
    </source>
</reference>
<keyword evidence="5 14" id="KW-0028">Amino-acid biosynthesis</keyword>
<dbReference type="GO" id="GO:0050660">
    <property type="term" value="F:flavin adenine dinucleotide binding"/>
    <property type="evidence" value="ECO:0007669"/>
    <property type="project" value="InterPro"/>
</dbReference>
<dbReference type="Pfam" id="PF00205">
    <property type="entry name" value="TPP_enzyme_M"/>
    <property type="match status" value="1"/>
</dbReference>
<dbReference type="EC" id="2.2.1.6" evidence="4 14"/>
<comment type="caution">
    <text evidence="18">The sequence shown here is derived from an EMBL/GenBank/DDBJ whole genome shotgun (WGS) entry which is preliminary data.</text>
</comment>
<evidence type="ECO:0000256" key="11">
    <source>
        <dbReference type="ARBA" id="ARBA00023052"/>
    </source>
</evidence>
<feature type="domain" description="Thiamine pyrophosphate enzyme N-terminal TPP-binding" evidence="17">
    <location>
        <begin position="4"/>
        <end position="118"/>
    </location>
</feature>
<evidence type="ECO:0000259" key="15">
    <source>
        <dbReference type="Pfam" id="PF00205"/>
    </source>
</evidence>
<evidence type="ECO:0000256" key="13">
    <source>
        <dbReference type="ARBA" id="ARBA00048670"/>
    </source>
</evidence>
<feature type="domain" description="Thiamine pyrophosphate enzyme TPP-binding" evidence="16">
    <location>
        <begin position="383"/>
        <end position="531"/>
    </location>
</feature>
<evidence type="ECO:0000256" key="5">
    <source>
        <dbReference type="ARBA" id="ARBA00022605"/>
    </source>
</evidence>
<dbReference type="InterPro" id="IPR039368">
    <property type="entry name" value="AHAS_TPP"/>
</dbReference>
<keyword evidence="9" id="KW-0274">FAD</keyword>
<evidence type="ECO:0000259" key="17">
    <source>
        <dbReference type="Pfam" id="PF02776"/>
    </source>
</evidence>
<evidence type="ECO:0000256" key="6">
    <source>
        <dbReference type="ARBA" id="ARBA00022630"/>
    </source>
</evidence>
<feature type="domain" description="Thiamine pyrophosphate enzyme central" evidence="15">
    <location>
        <begin position="197"/>
        <end position="328"/>
    </location>
</feature>
<dbReference type="FunFam" id="3.40.50.970:FF:000007">
    <property type="entry name" value="Acetolactate synthase"/>
    <property type="match status" value="1"/>
</dbReference>
<keyword evidence="6" id="KW-0285">Flavoprotein</keyword>
<evidence type="ECO:0000313" key="19">
    <source>
        <dbReference type="Proteomes" id="UP000821656"/>
    </source>
</evidence>
<dbReference type="PANTHER" id="PTHR18968">
    <property type="entry name" value="THIAMINE PYROPHOSPHATE ENZYMES"/>
    <property type="match status" value="1"/>
</dbReference>
<dbReference type="Pfam" id="PF02775">
    <property type="entry name" value="TPP_enzyme_C"/>
    <property type="match status" value="1"/>
</dbReference>
<dbReference type="Gene3D" id="3.40.50.970">
    <property type="match status" value="2"/>
</dbReference>
<dbReference type="FunFam" id="3.40.50.1220:FF:000008">
    <property type="entry name" value="Acetolactate synthase"/>
    <property type="match status" value="1"/>
</dbReference>
<dbReference type="GO" id="GO:0003984">
    <property type="term" value="F:acetolactate synthase activity"/>
    <property type="evidence" value="ECO:0007669"/>
    <property type="project" value="UniProtKB-EC"/>
</dbReference>
<protein>
    <recommendedName>
        <fullName evidence="4 14">Acetolactate synthase</fullName>
        <ecNumber evidence="4 14">2.2.1.6</ecNumber>
    </recommendedName>
</protein>
<dbReference type="SUPFAM" id="SSF52467">
    <property type="entry name" value="DHS-like NAD/FAD-binding domain"/>
    <property type="match status" value="1"/>
</dbReference>
<keyword evidence="12 14" id="KW-0100">Branched-chain amino acid biosynthesis</keyword>
<keyword evidence="7 14" id="KW-0808">Transferase</keyword>
<proteinExistence type="inferred from homology"/>
<dbReference type="InterPro" id="IPR012846">
    <property type="entry name" value="Acetolactate_synth_lsu"/>
</dbReference>
<dbReference type="Proteomes" id="UP000821656">
    <property type="component" value="Unassembled WGS sequence"/>
</dbReference>
<comment type="cofactor">
    <cofactor evidence="14">
        <name>thiamine diphosphate</name>
        <dbReference type="ChEBI" id="CHEBI:58937"/>
    </cofactor>
    <text evidence="14">Binds 1 thiamine pyrophosphate per subunit.</text>
</comment>
<evidence type="ECO:0000259" key="16">
    <source>
        <dbReference type="Pfam" id="PF02775"/>
    </source>
</evidence>
<comment type="pathway">
    <text evidence="2 14">Amino-acid biosynthesis; L-valine biosynthesis; L-valine from pyruvate: step 1/4.</text>
</comment>
<dbReference type="Pfam" id="PF02776">
    <property type="entry name" value="TPP_enzyme_N"/>
    <property type="match status" value="1"/>
</dbReference>
<comment type="pathway">
    <text evidence="1 14">Amino-acid biosynthesis; L-isoleucine biosynthesis; L-isoleucine from 2-oxobutanoate: step 1/4.</text>
</comment>
<sequence>MKYNGAEIVIKLLENEGVEYISGIPGGFNLPLYDALYKSKKIKHILARHEQGAGFIAQGISRSTNKVGVCFATSGPGVTNLLTAIADAKLDSIPLVAITGQVPLSAIGTDAFQEVDAYGLTIPITKHNFLIRNIHELFTVIKEAFKIALEGRPGPVLVDIPKNIQNEFIDLEDFPSEIESEDLPKRDSIKSSTLYCIAELINDSKKPIIYAGGGVVNSNASSNLYKIAKKNNIPVSLSLMGLGAFPCDDELSIGMLGMHGAPYTNYLLNEADLILALGVRFDDRATGNIEKFCPNASIIHIDIDPSEINKVKTSSLSMIANVDDFLEDILPHIESKSRNTWRERVKCFKSKYPLPSYKNILHPANIIPFVGNIVSSDAVITTDVGQHQMWVAQRYPFKLPKALLTSSGLGTMGFGLPVAIGAALANKDKTIISFCGDGSILMNIQELATLADFNLNIKVIILNNHHLGLVRQQQELFYNEHYIASKFISNPNFKIIAEGFGIQSCDLGNEEKPLEKLKELLTVDGPCVINIPIEETENVLPMVPPGKSNIDMIGGENLND</sequence>
<dbReference type="InterPro" id="IPR011766">
    <property type="entry name" value="TPP_enzyme_TPP-bd"/>
</dbReference>
<dbReference type="GO" id="GO:0009097">
    <property type="term" value="P:isoleucine biosynthetic process"/>
    <property type="evidence" value="ECO:0007669"/>
    <property type="project" value="TreeGrafter"/>
</dbReference>
<evidence type="ECO:0000256" key="14">
    <source>
        <dbReference type="RuleBase" id="RU003591"/>
    </source>
</evidence>
<dbReference type="GO" id="GO:0000287">
    <property type="term" value="F:magnesium ion binding"/>
    <property type="evidence" value="ECO:0007669"/>
    <property type="project" value="UniProtKB-UniRule"/>
</dbReference>
<gene>
    <name evidence="18" type="ORF">DFH45_004625</name>
</gene>
<dbReference type="EMBL" id="JABSXK010000001">
    <property type="protein sequence ID" value="NRV11662.1"/>
    <property type="molecule type" value="Genomic_DNA"/>
</dbReference>
<name>A0A9Q5GQS2_CLOBE</name>
<evidence type="ECO:0000256" key="4">
    <source>
        <dbReference type="ARBA" id="ARBA00013145"/>
    </source>
</evidence>
<dbReference type="NCBIfam" id="TIGR00118">
    <property type="entry name" value="acolac_lg"/>
    <property type="match status" value="1"/>
</dbReference>
<comment type="cofactor">
    <cofactor evidence="14">
        <name>Mg(2+)</name>
        <dbReference type="ChEBI" id="CHEBI:18420"/>
    </cofactor>
    <text evidence="14">Binds 1 Mg(2+) ion per subunit.</text>
</comment>
<dbReference type="GO" id="GO:0009099">
    <property type="term" value="P:L-valine biosynthetic process"/>
    <property type="evidence" value="ECO:0007669"/>
    <property type="project" value="TreeGrafter"/>
</dbReference>
<comment type="catalytic activity">
    <reaction evidence="13 14">
        <text>2 pyruvate + H(+) = (2S)-2-acetolactate + CO2</text>
        <dbReference type="Rhea" id="RHEA:25249"/>
        <dbReference type="ChEBI" id="CHEBI:15361"/>
        <dbReference type="ChEBI" id="CHEBI:15378"/>
        <dbReference type="ChEBI" id="CHEBI:16526"/>
        <dbReference type="ChEBI" id="CHEBI:58476"/>
        <dbReference type="EC" id="2.2.1.6"/>
    </reaction>
</comment>
<evidence type="ECO:0000256" key="2">
    <source>
        <dbReference type="ARBA" id="ARBA00005025"/>
    </source>
</evidence>
<dbReference type="SUPFAM" id="SSF52518">
    <property type="entry name" value="Thiamin diphosphate-binding fold (THDP-binding)"/>
    <property type="match status" value="2"/>
</dbReference>
<evidence type="ECO:0000256" key="10">
    <source>
        <dbReference type="ARBA" id="ARBA00022842"/>
    </source>
</evidence>
<dbReference type="GO" id="GO:0005948">
    <property type="term" value="C:acetolactate synthase complex"/>
    <property type="evidence" value="ECO:0007669"/>
    <property type="project" value="TreeGrafter"/>
</dbReference>
<dbReference type="CDD" id="cd02015">
    <property type="entry name" value="TPP_AHAS"/>
    <property type="match status" value="1"/>
</dbReference>
<evidence type="ECO:0000256" key="7">
    <source>
        <dbReference type="ARBA" id="ARBA00022679"/>
    </source>
</evidence>
<evidence type="ECO:0000256" key="1">
    <source>
        <dbReference type="ARBA" id="ARBA00004974"/>
    </source>
</evidence>
<dbReference type="InterPro" id="IPR012000">
    <property type="entry name" value="Thiamin_PyroP_enz_cen_dom"/>
</dbReference>
<organism evidence="18 19">
    <name type="scientific">Clostridium beijerinckii</name>
    <name type="common">Clostridium MP</name>
    <dbReference type="NCBI Taxonomy" id="1520"/>
    <lineage>
        <taxon>Bacteria</taxon>
        <taxon>Bacillati</taxon>
        <taxon>Bacillota</taxon>
        <taxon>Clostridia</taxon>
        <taxon>Eubacteriales</taxon>
        <taxon>Clostridiaceae</taxon>
        <taxon>Clostridium</taxon>
    </lineage>
</organism>
<keyword evidence="10 14" id="KW-0460">Magnesium</keyword>
<dbReference type="InterPro" id="IPR045229">
    <property type="entry name" value="TPP_enz"/>
</dbReference>
<keyword evidence="8 14" id="KW-0479">Metal-binding</keyword>
<comment type="similarity">
    <text evidence="3 14">Belongs to the TPP enzyme family.</text>
</comment>
<accession>A0A9Q5GQS2</accession>
<keyword evidence="11 14" id="KW-0786">Thiamine pyrophosphate</keyword>
<dbReference type="FunFam" id="3.40.50.970:FF:000016">
    <property type="entry name" value="Acetolactate synthase"/>
    <property type="match status" value="1"/>
</dbReference>
<dbReference type="GO" id="GO:0030976">
    <property type="term" value="F:thiamine pyrophosphate binding"/>
    <property type="evidence" value="ECO:0007669"/>
    <property type="project" value="UniProtKB-UniRule"/>
</dbReference>
<evidence type="ECO:0000256" key="9">
    <source>
        <dbReference type="ARBA" id="ARBA00022827"/>
    </source>
</evidence>